<evidence type="ECO:0000256" key="2">
    <source>
        <dbReference type="ARBA" id="ARBA00004481"/>
    </source>
</evidence>
<feature type="transmembrane region" description="Helical" evidence="9">
    <location>
        <begin position="76"/>
        <end position="103"/>
    </location>
</feature>
<keyword evidence="7 9" id="KW-0472">Membrane</keyword>
<organism evidence="11 12">
    <name type="scientific">Oopsacas minuta</name>
    <dbReference type="NCBI Taxonomy" id="111878"/>
    <lineage>
        <taxon>Eukaryota</taxon>
        <taxon>Metazoa</taxon>
        <taxon>Porifera</taxon>
        <taxon>Hexactinellida</taxon>
        <taxon>Hexasterophora</taxon>
        <taxon>Lyssacinosida</taxon>
        <taxon>Leucopsacidae</taxon>
        <taxon>Oopsacas</taxon>
    </lineage>
</organism>
<keyword evidence="6" id="KW-0862">Zinc</keyword>
<evidence type="ECO:0000256" key="3">
    <source>
        <dbReference type="ARBA" id="ARBA00004630"/>
    </source>
</evidence>
<protein>
    <submittedName>
        <fullName evidence="11">Lipopolysaccharide-induced tumor necrosis factor-alpha factor-like</fullName>
    </submittedName>
</protein>
<keyword evidence="5" id="KW-0479">Metal-binding</keyword>
<dbReference type="PANTHER" id="PTHR23292">
    <property type="entry name" value="LIPOPOLYSACCHARIDE-INDUCED TUMOR NECROSIS FACTOR-ALPHA FACTOR"/>
    <property type="match status" value="1"/>
</dbReference>
<keyword evidence="12" id="KW-1185">Reference proteome</keyword>
<evidence type="ECO:0000256" key="4">
    <source>
        <dbReference type="ARBA" id="ARBA00005975"/>
    </source>
</evidence>
<feature type="domain" description="LITAF" evidence="10">
    <location>
        <begin position="35"/>
        <end position="126"/>
    </location>
</feature>
<evidence type="ECO:0000256" key="5">
    <source>
        <dbReference type="ARBA" id="ARBA00022723"/>
    </source>
</evidence>
<keyword evidence="9" id="KW-1133">Transmembrane helix</keyword>
<dbReference type="GO" id="GO:0008270">
    <property type="term" value="F:zinc ion binding"/>
    <property type="evidence" value="ECO:0007669"/>
    <property type="project" value="TreeGrafter"/>
</dbReference>
<dbReference type="PROSITE" id="PS51837">
    <property type="entry name" value="LITAF"/>
    <property type="match status" value="1"/>
</dbReference>
<feature type="region of interest" description="Disordered" evidence="8">
    <location>
        <begin position="1"/>
        <end position="52"/>
    </location>
</feature>
<dbReference type="Pfam" id="PF10601">
    <property type="entry name" value="zf-LITAF-like"/>
    <property type="match status" value="1"/>
</dbReference>
<sequence>MSDEQPQAQADPTSAPVQAQAPAPPPEQSAPVQQQPTQQSPPSNAVWGDAPTPMMCTNCNTQQTSVPTKNIGATSWIVAVVVAAILFFVVCWPCVPCAFLVLLIDPLKDTKHVCPNCNHVNGVKKMI</sequence>
<name>A0AAV7JR88_9METZ</name>
<feature type="compositionally biased region" description="Low complexity" evidence="8">
    <location>
        <begin position="29"/>
        <end position="43"/>
    </location>
</feature>
<evidence type="ECO:0000313" key="11">
    <source>
        <dbReference type="EMBL" id="KAI6651497.1"/>
    </source>
</evidence>
<evidence type="ECO:0000313" key="12">
    <source>
        <dbReference type="Proteomes" id="UP001165289"/>
    </source>
</evidence>
<dbReference type="GO" id="GO:0005765">
    <property type="term" value="C:lysosomal membrane"/>
    <property type="evidence" value="ECO:0007669"/>
    <property type="project" value="UniProtKB-SubCell"/>
</dbReference>
<dbReference type="InterPro" id="IPR037519">
    <property type="entry name" value="LITAF_fam"/>
</dbReference>
<evidence type="ECO:0000256" key="1">
    <source>
        <dbReference type="ARBA" id="ARBA00004414"/>
    </source>
</evidence>
<evidence type="ECO:0000256" key="9">
    <source>
        <dbReference type="SAM" id="Phobius"/>
    </source>
</evidence>
<comment type="caution">
    <text evidence="11">The sequence shown here is derived from an EMBL/GenBank/DDBJ whole genome shotgun (WGS) entry which is preliminary data.</text>
</comment>
<dbReference type="PANTHER" id="PTHR23292:SF6">
    <property type="entry name" value="FI16602P1-RELATED"/>
    <property type="match status" value="1"/>
</dbReference>
<dbReference type="EMBL" id="JAKMXF010000303">
    <property type="protein sequence ID" value="KAI6651497.1"/>
    <property type="molecule type" value="Genomic_DNA"/>
</dbReference>
<evidence type="ECO:0000256" key="6">
    <source>
        <dbReference type="ARBA" id="ARBA00022833"/>
    </source>
</evidence>
<evidence type="ECO:0000256" key="8">
    <source>
        <dbReference type="SAM" id="MobiDB-lite"/>
    </source>
</evidence>
<proteinExistence type="inferred from homology"/>
<dbReference type="SMART" id="SM00714">
    <property type="entry name" value="LITAF"/>
    <property type="match status" value="1"/>
</dbReference>
<feature type="compositionally biased region" description="Polar residues" evidence="8">
    <location>
        <begin position="1"/>
        <end position="12"/>
    </location>
</feature>
<gene>
    <name evidence="11" type="ORF">LOD99_5105</name>
</gene>
<keyword evidence="9" id="KW-0812">Transmembrane</keyword>
<dbReference type="Proteomes" id="UP001165289">
    <property type="component" value="Unassembled WGS sequence"/>
</dbReference>
<dbReference type="InterPro" id="IPR006629">
    <property type="entry name" value="LITAF"/>
</dbReference>
<dbReference type="AlphaFoldDB" id="A0AAV7JR88"/>
<comment type="subcellular location">
    <subcellularLocation>
        <location evidence="2">Endosome membrane</location>
        <topology evidence="2">Peripheral membrane protein</topology>
    </subcellularLocation>
    <subcellularLocation>
        <location evidence="1">Late endosome membrane</location>
    </subcellularLocation>
    <subcellularLocation>
        <location evidence="3">Lysosome membrane</location>
        <topology evidence="3">Peripheral membrane protein</topology>
        <orientation evidence="3">Cytoplasmic side</orientation>
    </subcellularLocation>
</comment>
<comment type="similarity">
    <text evidence="4">Belongs to the CDIP1/LITAF family.</text>
</comment>
<evidence type="ECO:0000259" key="10">
    <source>
        <dbReference type="PROSITE" id="PS51837"/>
    </source>
</evidence>
<accession>A0AAV7JR88</accession>
<evidence type="ECO:0000256" key="7">
    <source>
        <dbReference type="ARBA" id="ARBA00023136"/>
    </source>
</evidence>
<reference evidence="11 12" key="1">
    <citation type="journal article" date="2023" name="BMC Biol.">
        <title>The compact genome of the sponge Oopsacas minuta (Hexactinellida) is lacking key metazoan core genes.</title>
        <authorList>
            <person name="Santini S."/>
            <person name="Schenkelaars Q."/>
            <person name="Jourda C."/>
            <person name="Duchesne M."/>
            <person name="Belahbib H."/>
            <person name="Rocher C."/>
            <person name="Selva M."/>
            <person name="Riesgo A."/>
            <person name="Vervoort M."/>
            <person name="Leys S.P."/>
            <person name="Kodjabachian L."/>
            <person name="Le Bivic A."/>
            <person name="Borchiellini C."/>
            <person name="Claverie J.M."/>
            <person name="Renard E."/>
        </authorList>
    </citation>
    <scope>NUCLEOTIDE SEQUENCE [LARGE SCALE GENOMIC DNA]</scope>
    <source>
        <strain evidence="11">SPO-2</strain>
    </source>
</reference>
<dbReference type="GO" id="GO:0031902">
    <property type="term" value="C:late endosome membrane"/>
    <property type="evidence" value="ECO:0007669"/>
    <property type="project" value="UniProtKB-SubCell"/>
</dbReference>